<evidence type="ECO:0000256" key="2">
    <source>
        <dbReference type="ARBA" id="ARBA00005745"/>
    </source>
</evidence>
<dbReference type="AlphaFoldDB" id="A0A6S6SVM6"/>
<dbReference type="PANTHER" id="PTHR30012:SF4">
    <property type="entry name" value="MSHA BIOGENESIS PROTEIN MSHG"/>
    <property type="match status" value="1"/>
</dbReference>
<keyword evidence="3" id="KW-1003">Cell membrane</keyword>
<feature type="domain" description="Type II secretion system protein GspF" evidence="8">
    <location>
        <begin position="279"/>
        <end position="401"/>
    </location>
</feature>
<dbReference type="EMBL" id="CACVAW010000040">
    <property type="protein sequence ID" value="CAA6810022.1"/>
    <property type="molecule type" value="Genomic_DNA"/>
</dbReference>
<proteinExistence type="inferred from homology"/>
<evidence type="ECO:0000256" key="3">
    <source>
        <dbReference type="ARBA" id="ARBA00022475"/>
    </source>
</evidence>
<dbReference type="Gene3D" id="1.20.81.30">
    <property type="entry name" value="Type II secretion system (T2SS), domain F"/>
    <property type="match status" value="2"/>
</dbReference>
<organism evidence="9">
    <name type="scientific">uncultured Campylobacterales bacterium</name>
    <dbReference type="NCBI Taxonomy" id="352960"/>
    <lineage>
        <taxon>Bacteria</taxon>
        <taxon>Pseudomonadati</taxon>
        <taxon>Campylobacterota</taxon>
        <taxon>Epsilonproteobacteria</taxon>
        <taxon>Campylobacterales</taxon>
        <taxon>environmental samples</taxon>
    </lineage>
</organism>
<dbReference type="InterPro" id="IPR003004">
    <property type="entry name" value="GspF/PilC"/>
</dbReference>
<gene>
    <name evidence="9" type="ORF">HELGO_WM5954</name>
</gene>
<evidence type="ECO:0000256" key="7">
    <source>
        <dbReference type="SAM" id="Phobius"/>
    </source>
</evidence>
<dbReference type="PANTHER" id="PTHR30012">
    <property type="entry name" value="GENERAL SECRETION PATHWAY PROTEIN"/>
    <property type="match status" value="1"/>
</dbReference>
<evidence type="ECO:0000256" key="4">
    <source>
        <dbReference type="ARBA" id="ARBA00022692"/>
    </source>
</evidence>
<evidence type="ECO:0000256" key="6">
    <source>
        <dbReference type="ARBA" id="ARBA00023136"/>
    </source>
</evidence>
<comment type="similarity">
    <text evidence="2">Belongs to the GSP F family.</text>
</comment>
<keyword evidence="4 7" id="KW-0812">Transmembrane</keyword>
<evidence type="ECO:0000256" key="1">
    <source>
        <dbReference type="ARBA" id="ARBA00004651"/>
    </source>
</evidence>
<feature type="domain" description="Type II secretion system protein GspF" evidence="8">
    <location>
        <begin position="75"/>
        <end position="198"/>
    </location>
</feature>
<dbReference type="InterPro" id="IPR042094">
    <property type="entry name" value="T2SS_GspF_sf"/>
</dbReference>
<comment type="subcellular location">
    <subcellularLocation>
        <location evidence="1">Cell membrane</location>
        <topology evidence="1">Multi-pass membrane protein</topology>
    </subcellularLocation>
</comment>
<dbReference type="Pfam" id="PF00482">
    <property type="entry name" value="T2SSF"/>
    <property type="match status" value="2"/>
</dbReference>
<evidence type="ECO:0000259" key="8">
    <source>
        <dbReference type="Pfam" id="PF00482"/>
    </source>
</evidence>
<dbReference type="PRINTS" id="PR00812">
    <property type="entry name" value="BCTERIALGSPF"/>
</dbReference>
<dbReference type="InterPro" id="IPR018076">
    <property type="entry name" value="T2SS_GspF_dom"/>
</dbReference>
<feature type="transmembrane region" description="Helical" evidence="7">
    <location>
        <begin position="382"/>
        <end position="403"/>
    </location>
</feature>
<keyword evidence="5 7" id="KW-1133">Transmembrane helix</keyword>
<evidence type="ECO:0000256" key="5">
    <source>
        <dbReference type="ARBA" id="ARBA00022989"/>
    </source>
</evidence>
<feature type="transmembrane region" description="Helical" evidence="7">
    <location>
        <begin position="174"/>
        <end position="193"/>
    </location>
</feature>
<accession>A0A6S6SVM6</accession>
<reference evidence="9" key="1">
    <citation type="submission" date="2020-01" db="EMBL/GenBank/DDBJ databases">
        <authorList>
            <person name="Meier V. D."/>
            <person name="Meier V D."/>
        </authorList>
    </citation>
    <scope>NUCLEOTIDE SEQUENCE</scope>
    <source>
        <strain evidence="9">HLG_WM_MAG_12</strain>
    </source>
</reference>
<feature type="transmembrane region" description="Helical" evidence="7">
    <location>
        <begin position="228"/>
        <end position="247"/>
    </location>
</feature>
<keyword evidence="6 7" id="KW-0472">Membrane</keyword>
<sequence length="410" mass="46103">MLYYEVTYLSKGKKQIKIFNARNKNVAIGLAKKSIQGTILRVVQTQPPFEVVIKNAFKNIKLKRKKVSKEVLIAAIRQLYIMTDAGISIHDSITEVHKSTPDLLLKDIFENIDDSLNSGKSISDAFGEYTRELGHITVAMMKLGENTGDISNALKKLVFIQEEMKKNIQKFKKAIRYPIMVVGSIIVAFLILITKVVPEFKSIFNELGADLPLPTRILLGTESAVSSYGGYMLIALIIIVSLLIYFYRNDEEFHYQVDNFWLKIYLIKDIVRYGTMSRFSLVLAELIGAGIAVEDSLKIAVDTVGNVSIKAKLESISISIKNGVPFVDAFSITEMYNPILLQMIDTGEKTGKLDSMLVKITEYFQEKFDNIVDNFSTYIEPIMIALMASMVLMLALGIFLPMWDLSSALK</sequence>
<evidence type="ECO:0000313" key="9">
    <source>
        <dbReference type="EMBL" id="CAA6810022.1"/>
    </source>
</evidence>
<protein>
    <submittedName>
        <fullName evidence="9">Type II secretion system protein</fullName>
    </submittedName>
</protein>
<name>A0A6S6SVM6_9BACT</name>
<dbReference type="GO" id="GO:0015628">
    <property type="term" value="P:protein secretion by the type II secretion system"/>
    <property type="evidence" value="ECO:0007669"/>
    <property type="project" value="TreeGrafter"/>
</dbReference>
<dbReference type="GO" id="GO:0005886">
    <property type="term" value="C:plasma membrane"/>
    <property type="evidence" value="ECO:0007669"/>
    <property type="project" value="UniProtKB-SubCell"/>
</dbReference>